<protein>
    <recommendedName>
        <fullName evidence="1">Methyltransferase type 11 domain-containing protein</fullName>
    </recommendedName>
</protein>
<dbReference type="Pfam" id="PF08241">
    <property type="entry name" value="Methyltransf_11"/>
    <property type="match status" value="1"/>
</dbReference>
<organism evidence="2 3">
    <name type="scientific">Aquipseudomonas alcaligenes (strain ATCC 14909 / DSM 50342 / CCUG 1425 / JCM 20561 / NBRC 14159 / NCIMB 9945 / NCTC 10367 / 1577)</name>
    <name type="common">Pseudomonas alcaligenes</name>
    <dbReference type="NCBI Taxonomy" id="1215092"/>
    <lineage>
        <taxon>Bacteria</taxon>
        <taxon>Pseudomonadati</taxon>
        <taxon>Pseudomonadota</taxon>
        <taxon>Gammaproteobacteria</taxon>
        <taxon>Pseudomonadales</taxon>
        <taxon>Pseudomonadaceae</taxon>
        <taxon>Aquipseudomonas</taxon>
    </lineage>
</organism>
<dbReference type="InterPro" id="IPR013216">
    <property type="entry name" value="Methyltransf_11"/>
</dbReference>
<evidence type="ECO:0000259" key="1">
    <source>
        <dbReference type="Pfam" id="PF08241"/>
    </source>
</evidence>
<name>U2ZIQ5_AQUA1</name>
<comment type="caution">
    <text evidence="2">The sequence shown here is derived from an EMBL/GenBank/DDBJ whole genome shotgun (WGS) entry which is preliminary data.</text>
</comment>
<evidence type="ECO:0000313" key="2">
    <source>
        <dbReference type="EMBL" id="GAD61360.1"/>
    </source>
</evidence>
<gene>
    <name evidence="2" type="ORF">PA6_006_00090</name>
</gene>
<dbReference type="InterPro" id="IPR029063">
    <property type="entry name" value="SAM-dependent_MTases_sf"/>
</dbReference>
<dbReference type="InterPro" id="IPR050508">
    <property type="entry name" value="Methyltransf_Superfamily"/>
</dbReference>
<dbReference type="CDD" id="cd02440">
    <property type="entry name" value="AdoMet_MTases"/>
    <property type="match status" value="1"/>
</dbReference>
<evidence type="ECO:0000313" key="3">
    <source>
        <dbReference type="Proteomes" id="UP000016560"/>
    </source>
</evidence>
<accession>U2ZIQ5</accession>
<feature type="domain" description="Methyltransferase type 11" evidence="1">
    <location>
        <begin position="37"/>
        <end position="130"/>
    </location>
</feature>
<keyword evidence="3" id="KW-1185">Reference proteome</keyword>
<dbReference type="Gene3D" id="3.40.50.150">
    <property type="entry name" value="Vaccinia Virus protein VP39"/>
    <property type="match status" value="1"/>
</dbReference>
<dbReference type="eggNOG" id="COG2227">
    <property type="taxonomic scope" value="Bacteria"/>
</dbReference>
<reference evidence="2" key="1">
    <citation type="submission" date="2024-09" db="EMBL/GenBank/DDBJ databases">
        <title>Whole genome shotgun sequence of Pseudomonas alcaligenes NBRC 14159.</title>
        <authorList>
            <person name="Yoshida I."/>
            <person name="Hosoyama A."/>
            <person name="Tsuchikane K."/>
            <person name="Noguchi M."/>
            <person name="Hirakata S."/>
            <person name="Ando Y."/>
            <person name="Ohji S."/>
            <person name="Yamazoe A."/>
            <person name="Yamazaki S."/>
            <person name="Fujita N."/>
        </authorList>
    </citation>
    <scope>NUCLEOTIDE SEQUENCE</scope>
    <source>
        <strain evidence="2">NBRC 14159</strain>
    </source>
</reference>
<sequence>MVAWYSGRMVENTGTNYLKNTLEIDIIQRFVSGREVIDIGTGTGRAALALLRQGYQVTGIDSSQAMLDETKRLAGGSPINLKLGDIQKLPCADASFDSAVALNVMVHFPNWREALHEWRRVVRPGGRLLFDIHSSSHVRMAYGMDRARWPDALRKTDDPHDFANYMARLDVAELVEHASAQGLTVRAVVPYGAFLGGGNVNWLLYEQLERSHRWKRVLSWFACDPGLAELGLFLEQKLVGLLSPSLAGRVFVVLENRADPAANASFAQQAESLEIALSQRSFSALQPWLDQGGRDYAVELRRLLQPLRARHFFFSLFDALLERLPDYDFRGLLMPEVEEQLLTWRAMRQADRRAMAIAQGWSAGYEQRFRHGVDVAQGSEYFLVESVLTEYFGLFTGERT</sequence>
<dbReference type="GO" id="GO:0008757">
    <property type="term" value="F:S-adenosylmethionine-dependent methyltransferase activity"/>
    <property type="evidence" value="ECO:0007669"/>
    <property type="project" value="InterPro"/>
</dbReference>
<dbReference type="EMBL" id="BATI01000006">
    <property type="protein sequence ID" value="GAD61360.1"/>
    <property type="molecule type" value="Genomic_DNA"/>
</dbReference>
<dbReference type="Proteomes" id="UP000016560">
    <property type="component" value="Unassembled WGS sequence"/>
</dbReference>
<dbReference type="AlphaFoldDB" id="U2ZIQ5"/>
<dbReference type="PANTHER" id="PTHR42912">
    <property type="entry name" value="METHYLTRANSFERASE"/>
    <property type="match status" value="1"/>
</dbReference>
<dbReference type="OrthoDB" id="323463at2"/>
<proteinExistence type="predicted"/>
<dbReference type="SUPFAM" id="SSF53335">
    <property type="entry name" value="S-adenosyl-L-methionine-dependent methyltransferases"/>
    <property type="match status" value="1"/>
</dbReference>